<sequence length="196" mass="21769">MTAIENTALARLEQEGRLFNAILKGPTTKPGRFGFRGDIALKFQAQVADEKRPPDFSVEQVLTVMQAGEPTIPVLAGYIHSFAYLGTAMEVLQGLLSPKGKYFFFCNNIDLLAKYSIAFGDVTVMVLPCDESTVWKEMMDLVGVDKNDIKKLDTAGKTDVLLDVAMSFRESFTPITYAHGLEIMEPVKNRNENRPV</sequence>
<dbReference type="Proteomes" id="UP001243009">
    <property type="component" value="Unassembled WGS sequence"/>
</dbReference>
<keyword evidence="2" id="KW-1185">Reference proteome</keyword>
<proteinExistence type="predicted"/>
<gene>
    <name evidence="1" type="ORF">Q7A36_11305</name>
</gene>
<name>A0ABT9DYF9_9PROT</name>
<comment type="caution">
    <text evidence="1">The sequence shown here is derived from an EMBL/GenBank/DDBJ whole genome shotgun (WGS) entry which is preliminary data.</text>
</comment>
<organism evidence="1 2">
    <name type="scientific">Paracraurococcus lichenis</name>
    <dbReference type="NCBI Taxonomy" id="3064888"/>
    <lineage>
        <taxon>Bacteria</taxon>
        <taxon>Pseudomonadati</taxon>
        <taxon>Pseudomonadota</taxon>
        <taxon>Alphaproteobacteria</taxon>
        <taxon>Acetobacterales</taxon>
        <taxon>Roseomonadaceae</taxon>
        <taxon>Paracraurococcus</taxon>
    </lineage>
</organism>
<dbReference type="RefSeq" id="WP_305103795.1">
    <property type="nucleotide sequence ID" value="NZ_JAUTWS010000009.1"/>
</dbReference>
<accession>A0ABT9DYF9</accession>
<protein>
    <submittedName>
        <fullName evidence="1">Uncharacterized protein</fullName>
    </submittedName>
</protein>
<dbReference type="EMBL" id="JAUTWS010000009">
    <property type="protein sequence ID" value="MDO9708929.1"/>
    <property type="molecule type" value="Genomic_DNA"/>
</dbReference>
<evidence type="ECO:0000313" key="1">
    <source>
        <dbReference type="EMBL" id="MDO9708929.1"/>
    </source>
</evidence>
<evidence type="ECO:0000313" key="2">
    <source>
        <dbReference type="Proteomes" id="UP001243009"/>
    </source>
</evidence>
<reference evidence="1 2" key="1">
    <citation type="submission" date="2023-08" db="EMBL/GenBank/DDBJ databases">
        <title>The draft genome sequence of Paracraurococcus sp. LOR1-02.</title>
        <authorList>
            <person name="Kingkaew E."/>
            <person name="Tanasupawat S."/>
        </authorList>
    </citation>
    <scope>NUCLEOTIDE SEQUENCE [LARGE SCALE GENOMIC DNA]</scope>
    <source>
        <strain evidence="1 2">LOR1-02</strain>
    </source>
</reference>